<dbReference type="PANTHER" id="PTHR33217:SF7">
    <property type="entry name" value="TRANSPOSASE FOR INSERTION SEQUENCE ELEMENT IS1081"/>
    <property type="match status" value="1"/>
</dbReference>
<evidence type="ECO:0000256" key="1">
    <source>
        <dbReference type="ARBA" id="ARBA00002190"/>
    </source>
</evidence>
<dbReference type="AlphaFoldDB" id="A0A1N7PYI4"/>
<dbReference type="InterPro" id="IPR001207">
    <property type="entry name" value="Transposase_mutator"/>
</dbReference>
<evidence type="ECO:0000313" key="8">
    <source>
        <dbReference type="Proteomes" id="UP000186156"/>
    </source>
</evidence>
<sequence>MASLNSFAVLEWIRKMQDVDQIDFLRELMQLVTQFLIDAEAAEKIGAERYERTESRVTQRNGYRSRAWDTRLGTVDLKIPKLRQGSFFPSILEPRRRAEQALASVIQEAYVKGVSTRKVDDLVRALGLDGISKSEVSRLCQLIDEEVRQFKERPLEREYPYVWLDATFPKVREGGRVQSMALVIAIGVTDTGEREVLGFDVGTSEDGAFWSDFLRGLKARGLRGVRLVVSDAHAGLRQAISEVLTGATWQRCKVHTIRNVLSQVPKKEQSMVASILRTIFTQPAQEAAREQLRRVVAELQGRFPKAMAILEEAEEDVLAFMALPGEHWRQICSTNPLERLNREMRRRMDVVGIFPNRASVLRLAGAILQEQHEEWLVSRRYFSLESMAKLKPNRPFLAAEAMLQK</sequence>
<dbReference type="GO" id="GO:0006313">
    <property type="term" value="P:DNA transposition"/>
    <property type="evidence" value="ECO:0007669"/>
    <property type="project" value="UniProtKB-UniRule"/>
</dbReference>
<keyword evidence="4 6" id="KW-0238">DNA-binding</keyword>
<comment type="similarity">
    <text evidence="2 6">Belongs to the transposase mutator family.</text>
</comment>
<dbReference type="NCBIfam" id="NF033543">
    <property type="entry name" value="transpos_IS256"/>
    <property type="match status" value="1"/>
</dbReference>
<dbReference type="GO" id="GO:0003677">
    <property type="term" value="F:DNA binding"/>
    <property type="evidence" value="ECO:0007669"/>
    <property type="project" value="UniProtKB-UniRule"/>
</dbReference>
<proteinExistence type="inferred from homology"/>
<evidence type="ECO:0000256" key="5">
    <source>
        <dbReference type="ARBA" id="ARBA00023172"/>
    </source>
</evidence>
<dbReference type="Pfam" id="PF00872">
    <property type="entry name" value="Transposase_mut"/>
    <property type="match status" value="1"/>
</dbReference>
<comment type="function">
    <text evidence="1 6">Required for the transposition of the insertion element.</text>
</comment>
<organism evidence="7 8">
    <name type="scientific">Alicyclobacillus vulcanalis</name>
    <dbReference type="NCBI Taxonomy" id="252246"/>
    <lineage>
        <taxon>Bacteria</taxon>
        <taxon>Bacillati</taxon>
        <taxon>Bacillota</taxon>
        <taxon>Bacilli</taxon>
        <taxon>Bacillales</taxon>
        <taxon>Alicyclobacillaceae</taxon>
        <taxon>Alicyclobacillus</taxon>
    </lineage>
</organism>
<name>A0A1N7PYI4_9BACL</name>
<dbReference type="EMBL" id="FTOO01000030">
    <property type="protein sequence ID" value="SIT15641.1"/>
    <property type="molecule type" value="Genomic_DNA"/>
</dbReference>
<keyword evidence="5 6" id="KW-0233">DNA recombination</keyword>
<accession>A0A1N7PYI4</accession>
<evidence type="ECO:0000256" key="4">
    <source>
        <dbReference type="ARBA" id="ARBA00023125"/>
    </source>
</evidence>
<dbReference type="PANTHER" id="PTHR33217">
    <property type="entry name" value="TRANSPOSASE FOR INSERTION SEQUENCE ELEMENT IS1081"/>
    <property type="match status" value="1"/>
</dbReference>
<evidence type="ECO:0000256" key="3">
    <source>
        <dbReference type="ARBA" id="ARBA00022578"/>
    </source>
</evidence>
<evidence type="ECO:0000256" key="6">
    <source>
        <dbReference type="RuleBase" id="RU365089"/>
    </source>
</evidence>
<dbReference type="OrthoDB" id="9779930at2"/>
<dbReference type="PROSITE" id="PS01007">
    <property type="entry name" value="TRANSPOSASE_MUTATOR"/>
    <property type="match status" value="1"/>
</dbReference>
<keyword evidence="6" id="KW-0814">Transposable element</keyword>
<evidence type="ECO:0000256" key="2">
    <source>
        <dbReference type="ARBA" id="ARBA00010961"/>
    </source>
</evidence>
<keyword evidence="3 6" id="KW-0815">Transposition</keyword>
<protein>
    <recommendedName>
        <fullName evidence="6">Mutator family transposase</fullName>
    </recommendedName>
</protein>
<gene>
    <name evidence="7" type="ORF">SAMN05421799_1301</name>
</gene>
<dbReference type="GO" id="GO:0004803">
    <property type="term" value="F:transposase activity"/>
    <property type="evidence" value="ECO:0007669"/>
    <property type="project" value="UniProtKB-UniRule"/>
</dbReference>
<reference evidence="8" key="1">
    <citation type="submission" date="2017-01" db="EMBL/GenBank/DDBJ databases">
        <authorList>
            <person name="Varghese N."/>
            <person name="Submissions S."/>
        </authorList>
    </citation>
    <scope>NUCLEOTIDE SEQUENCE [LARGE SCALE GENOMIC DNA]</scope>
    <source>
        <strain evidence="8">DSM 16176</strain>
    </source>
</reference>
<dbReference type="Proteomes" id="UP000186156">
    <property type="component" value="Unassembled WGS sequence"/>
</dbReference>
<keyword evidence="8" id="KW-1185">Reference proteome</keyword>
<dbReference type="RefSeq" id="WP_076349327.1">
    <property type="nucleotide sequence ID" value="NZ_FTOO01000030.1"/>
</dbReference>
<evidence type="ECO:0000313" key="7">
    <source>
        <dbReference type="EMBL" id="SIT15641.1"/>
    </source>
</evidence>